<keyword evidence="8 10" id="KW-0472">Membrane</keyword>
<evidence type="ECO:0000256" key="8">
    <source>
        <dbReference type="ARBA" id="ARBA00023136"/>
    </source>
</evidence>
<protein>
    <recommendedName>
        <fullName evidence="10">Cytochrome c oxidase polypeptide 4</fullName>
        <ecNumber evidence="10">7.1.1.9</ecNumber>
    </recommendedName>
    <alternativeName>
        <fullName evidence="10">Cytochrome aa3 subunit 4</fullName>
    </alternativeName>
    <alternativeName>
        <fullName evidence="10">Cytochrome c oxidase polypeptide IV</fullName>
    </alternativeName>
</protein>
<dbReference type="EMBL" id="PDJI01000004">
    <property type="protein sequence ID" value="PFG37864.1"/>
    <property type="molecule type" value="Genomic_DNA"/>
</dbReference>
<evidence type="ECO:0000256" key="9">
    <source>
        <dbReference type="ARBA" id="ARBA00047816"/>
    </source>
</evidence>
<evidence type="ECO:0000256" key="2">
    <source>
        <dbReference type="ARBA" id="ARBA00004651"/>
    </source>
</evidence>
<dbReference type="Proteomes" id="UP000222106">
    <property type="component" value="Unassembled WGS sequence"/>
</dbReference>
<feature type="transmembrane region" description="Helical" evidence="11">
    <location>
        <begin position="46"/>
        <end position="67"/>
    </location>
</feature>
<evidence type="ECO:0000256" key="3">
    <source>
        <dbReference type="ARBA" id="ARBA00006870"/>
    </source>
</evidence>
<comment type="subunit">
    <text evidence="10">Associates with subunits I, II and III to form cytochrome c oxidase.</text>
</comment>
<comment type="catalytic activity">
    <reaction evidence="9 10">
        <text>4 Fe(II)-[cytochrome c] + O2 + 8 H(+)(in) = 4 Fe(III)-[cytochrome c] + 2 H2O + 4 H(+)(out)</text>
        <dbReference type="Rhea" id="RHEA:11436"/>
        <dbReference type="Rhea" id="RHEA-COMP:10350"/>
        <dbReference type="Rhea" id="RHEA-COMP:14399"/>
        <dbReference type="ChEBI" id="CHEBI:15377"/>
        <dbReference type="ChEBI" id="CHEBI:15378"/>
        <dbReference type="ChEBI" id="CHEBI:15379"/>
        <dbReference type="ChEBI" id="CHEBI:29033"/>
        <dbReference type="ChEBI" id="CHEBI:29034"/>
        <dbReference type="EC" id="7.1.1.9"/>
    </reaction>
</comment>
<dbReference type="AlphaFoldDB" id="A0A2A9EG05"/>
<evidence type="ECO:0000256" key="11">
    <source>
        <dbReference type="SAM" id="Phobius"/>
    </source>
</evidence>
<comment type="function">
    <text evidence="1 10">Part of cytochrome c oxidase, its function is unknown.</text>
</comment>
<evidence type="ECO:0000313" key="13">
    <source>
        <dbReference type="Proteomes" id="UP000222106"/>
    </source>
</evidence>
<feature type="transmembrane region" description="Helical" evidence="11">
    <location>
        <begin position="20"/>
        <end position="39"/>
    </location>
</feature>
<feature type="transmembrane region" description="Helical" evidence="11">
    <location>
        <begin position="102"/>
        <end position="135"/>
    </location>
</feature>
<keyword evidence="13" id="KW-1185">Reference proteome</keyword>
<evidence type="ECO:0000256" key="1">
    <source>
        <dbReference type="ARBA" id="ARBA00002536"/>
    </source>
</evidence>
<evidence type="ECO:0000256" key="4">
    <source>
        <dbReference type="ARBA" id="ARBA00022475"/>
    </source>
</evidence>
<dbReference type="PIRSF" id="PIRSF017385">
    <property type="entry name" value="CtaF"/>
    <property type="match status" value="1"/>
</dbReference>
<dbReference type="Pfam" id="PF12270">
    <property type="entry name" value="Cyt_c_ox_IV"/>
    <property type="match status" value="1"/>
</dbReference>
<keyword evidence="4 10" id="KW-1003">Cell membrane</keyword>
<keyword evidence="6 10" id="KW-1278">Translocase</keyword>
<reference evidence="12 13" key="1">
    <citation type="submission" date="2017-10" db="EMBL/GenBank/DDBJ databases">
        <title>Sequencing the genomes of 1000 actinobacteria strains.</title>
        <authorList>
            <person name="Klenk H.-P."/>
        </authorList>
    </citation>
    <scope>NUCLEOTIDE SEQUENCE [LARGE SCALE GENOMIC DNA]</scope>
    <source>
        <strain evidence="12 13">DSM 21838</strain>
    </source>
</reference>
<keyword evidence="7 11" id="KW-1133">Transmembrane helix</keyword>
<keyword evidence="5 11" id="KW-0812">Transmembrane</keyword>
<name>A0A2A9EG05_9MICO</name>
<dbReference type="GO" id="GO:0022900">
    <property type="term" value="P:electron transport chain"/>
    <property type="evidence" value="ECO:0007669"/>
    <property type="project" value="InterPro"/>
</dbReference>
<dbReference type="InterPro" id="IPR021050">
    <property type="entry name" value="Cyt_c_oxidase_su4_actinobac"/>
</dbReference>
<evidence type="ECO:0000256" key="7">
    <source>
        <dbReference type="ARBA" id="ARBA00022989"/>
    </source>
</evidence>
<proteinExistence type="inferred from homology"/>
<evidence type="ECO:0000256" key="5">
    <source>
        <dbReference type="ARBA" id="ARBA00022692"/>
    </source>
</evidence>
<evidence type="ECO:0000256" key="6">
    <source>
        <dbReference type="ARBA" id="ARBA00022967"/>
    </source>
</evidence>
<comment type="caution">
    <text evidence="12">The sequence shown here is derived from an EMBL/GenBank/DDBJ whole genome shotgun (WGS) entry which is preliminary data.</text>
</comment>
<dbReference type="GO" id="GO:0004129">
    <property type="term" value="F:cytochrome-c oxidase activity"/>
    <property type="evidence" value="ECO:0007669"/>
    <property type="project" value="UniProtKB-EC"/>
</dbReference>
<organism evidence="12 13">
    <name type="scientific">Georgenia soli</name>
    <dbReference type="NCBI Taxonomy" id="638953"/>
    <lineage>
        <taxon>Bacteria</taxon>
        <taxon>Bacillati</taxon>
        <taxon>Actinomycetota</taxon>
        <taxon>Actinomycetes</taxon>
        <taxon>Micrococcales</taxon>
        <taxon>Bogoriellaceae</taxon>
        <taxon>Georgenia</taxon>
    </lineage>
</organism>
<accession>A0A2A9EG05</accession>
<evidence type="ECO:0000313" key="12">
    <source>
        <dbReference type="EMBL" id="PFG37864.1"/>
    </source>
</evidence>
<comment type="similarity">
    <text evidence="3 10">Belongs to the cytochrome c oxidase bacterial subunit CtaF family.</text>
</comment>
<dbReference type="GO" id="GO:0005886">
    <property type="term" value="C:plasma membrane"/>
    <property type="evidence" value="ECO:0007669"/>
    <property type="project" value="UniProtKB-SubCell"/>
</dbReference>
<dbReference type="EC" id="7.1.1.9" evidence="10"/>
<sequence length="147" mass="15936">MSHHDDHGVPEQTKPMRVEAWLFSAGVAFFVPVGIIYGFASKWEPVGVVGFFLLGGMFALAGGYMWLTARRIDPRPEDNPTADIEDRAGEVGVFSPHSWWPLVLGIAATLAFTGVAVGWWMTGLGIALGLVGLVGQLFEFSRGQHAH</sequence>
<gene>
    <name evidence="12" type="ORF">ATJ97_0328</name>
</gene>
<evidence type="ECO:0000256" key="10">
    <source>
        <dbReference type="PIRNR" id="PIRNR017385"/>
    </source>
</evidence>
<comment type="subcellular location">
    <subcellularLocation>
        <location evidence="2">Cell membrane</location>
        <topology evidence="2">Multi-pass membrane protein</topology>
    </subcellularLocation>
</comment>